<evidence type="ECO:0000313" key="2">
    <source>
        <dbReference type="EMBL" id="MCG2616895.1"/>
    </source>
</evidence>
<gene>
    <name evidence="2" type="ORF">LZZ85_21540</name>
</gene>
<keyword evidence="3" id="KW-1185">Reference proteome</keyword>
<feature type="transmembrane region" description="Helical" evidence="1">
    <location>
        <begin position="61"/>
        <end position="80"/>
    </location>
</feature>
<keyword evidence="1" id="KW-0812">Transmembrane</keyword>
<name>A0ABS9KX52_9BACT</name>
<comment type="caution">
    <text evidence="2">The sequence shown here is derived from an EMBL/GenBank/DDBJ whole genome shotgun (WGS) entry which is preliminary data.</text>
</comment>
<dbReference type="EMBL" id="JAKLTR010000016">
    <property type="protein sequence ID" value="MCG2616895.1"/>
    <property type="molecule type" value="Genomic_DNA"/>
</dbReference>
<keyword evidence="1" id="KW-0472">Membrane</keyword>
<evidence type="ECO:0000256" key="1">
    <source>
        <dbReference type="SAM" id="Phobius"/>
    </source>
</evidence>
<organism evidence="2 3">
    <name type="scientific">Terrimonas ginsenosidimutans</name>
    <dbReference type="NCBI Taxonomy" id="2908004"/>
    <lineage>
        <taxon>Bacteria</taxon>
        <taxon>Pseudomonadati</taxon>
        <taxon>Bacteroidota</taxon>
        <taxon>Chitinophagia</taxon>
        <taxon>Chitinophagales</taxon>
        <taxon>Chitinophagaceae</taxon>
        <taxon>Terrimonas</taxon>
    </lineage>
</organism>
<feature type="transmembrane region" description="Helical" evidence="1">
    <location>
        <begin position="160"/>
        <end position="178"/>
    </location>
</feature>
<feature type="transmembrane region" description="Helical" evidence="1">
    <location>
        <begin position="92"/>
        <end position="109"/>
    </location>
</feature>
<feature type="transmembrane region" description="Helical" evidence="1">
    <location>
        <begin position="129"/>
        <end position="148"/>
    </location>
</feature>
<accession>A0ABS9KX52</accession>
<proteinExistence type="predicted"/>
<protein>
    <submittedName>
        <fullName evidence="2">Uncharacterized protein</fullName>
    </submittedName>
</protein>
<keyword evidence="1" id="KW-1133">Transmembrane helix</keyword>
<sequence length="233" mass="26294">MHLQFKPVPLIAFFILVLVLHEAHESAHYFAAWLFCGCPGDRDFLVWRVCRTCTEKSPYLLASFAGPLVTNLFMWIGFYLMRPSAALKQKTIGFALAIAALPLPRWLAAIDKGGDEIFTLRQVFTTHQYIAVLVGGFLVLAFTIPPVWRAMKLIRNKYSLLILAAFLAIPWVLDRLLIEKYFNGKLAASGLWMEPVYAGVPTIVVGWQIIILAALIMSCRYLKDLSVNTAFNR</sequence>
<reference evidence="2" key="1">
    <citation type="submission" date="2022-01" db="EMBL/GenBank/DDBJ databases">
        <authorList>
            <person name="Jo J.-H."/>
            <person name="Im W.-T."/>
        </authorList>
    </citation>
    <scope>NUCLEOTIDE SEQUENCE</scope>
    <source>
        <strain evidence="2">NA20</strain>
    </source>
</reference>
<dbReference type="Proteomes" id="UP001165367">
    <property type="component" value="Unassembled WGS sequence"/>
</dbReference>
<dbReference type="RefSeq" id="WP_237875432.1">
    <property type="nucleotide sequence ID" value="NZ_JAKLTR010000016.1"/>
</dbReference>
<feature type="transmembrane region" description="Helical" evidence="1">
    <location>
        <begin position="198"/>
        <end position="217"/>
    </location>
</feature>
<evidence type="ECO:0000313" key="3">
    <source>
        <dbReference type="Proteomes" id="UP001165367"/>
    </source>
</evidence>